<evidence type="ECO:0000313" key="1">
    <source>
        <dbReference type="EMBL" id="NBI35097.1"/>
    </source>
</evidence>
<name>A0A7C9JSE8_9BACT</name>
<reference evidence="1" key="1">
    <citation type="submission" date="2018-08" db="EMBL/GenBank/DDBJ databases">
        <title>Murine metabolic-syndrome-specific gut microbial biobank.</title>
        <authorList>
            <person name="Liu C."/>
        </authorList>
    </citation>
    <scope>NUCLEOTIDE SEQUENCE [LARGE SCALE GENOMIC DNA]</scope>
    <source>
        <strain evidence="1">Z82</strain>
    </source>
</reference>
<comment type="caution">
    <text evidence="1">The sequence shown here is derived from an EMBL/GenBank/DDBJ whole genome shotgun (WGS) entry which is preliminary data.</text>
</comment>
<dbReference type="AlphaFoldDB" id="A0A7C9JSE8"/>
<organism evidence="1">
    <name type="scientific">Muribaculaceae bacterium Z82</name>
    <dbReference type="NCBI Taxonomy" id="2304548"/>
    <lineage>
        <taxon>Bacteria</taxon>
        <taxon>Pseudomonadati</taxon>
        <taxon>Bacteroidota</taxon>
        <taxon>Bacteroidia</taxon>
        <taxon>Bacteroidales</taxon>
        <taxon>Muribaculaceae</taxon>
    </lineage>
</organism>
<dbReference type="GO" id="GO:0005524">
    <property type="term" value="F:ATP binding"/>
    <property type="evidence" value="ECO:0007669"/>
    <property type="project" value="InterPro"/>
</dbReference>
<protein>
    <submittedName>
        <fullName evidence="1">Uncharacterized protein</fullName>
    </submittedName>
</protein>
<proteinExistence type="predicted"/>
<accession>A0A7C9JSE8</accession>
<sequence length="66" mass="7195">MTPTFGTLPRYAAKSTVLCTQCTPTEWHDRLGGGVRADAMVDLLVHGAVRIDLGDVNVRKLLAEKE</sequence>
<dbReference type="EMBL" id="QWKH01000074">
    <property type="protein sequence ID" value="NBI35097.1"/>
    <property type="molecule type" value="Genomic_DNA"/>
</dbReference>
<gene>
    <name evidence="1" type="ORF">D1639_08670</name>
</gene>